<dbReference type="EMBL" id="CAXJRC010000023">
    <property type="protein sequence ID" value="CAL2107132.1"/>
    <property type="molecule type" value="Genomic_DNA"/>
</dbReference>
<gene>
    <name evidence="1" type="ORF">T190115A13A_300016</name>
</gene>
<keyword evidence="2" id="KW-1185">Reference proteome</keyword>
<proteinExistence type="predicted"/>
<evidence type="ECO:0008006" key="3">
    <source>
        <dbReference type="Google" id="ProtNLM"/>
    </source>
</evidence>
<sequence>MKALFTIITLLILTSCSSIKNKSIEECTETKVNNYTDIIESKFESVIGKDTLLFNEIQYKCVVTSFYIKKIMYDTFGKWNQAIYPNNQTHPILLWNNVKLFPNDSLLYTIAARGDEGLASNKKYIYTSFLAFNEKNEDLLAPDSQYKEKLITYFSKKIKENHTHNKKFYDVYWQEVKNNDKEKRKSSITNAFTSGVEVIEIKKNKTYKTPKSILFVFEGDTHLVHHYNDLKKHIKKRFRKQKIAFNYNLNSTKLLLTDLKEIPTKKNYPKDYEIVCTFSIGNFGGESNTNPYKSTQIHDLTAILKNTQNNEEVLKLVLKVKTFFTIATQNKAASEQLFKQIIKE</sequence>
<comment type="caution">
    <text evidence="1">The sequence shown here is derived from an EMBL/GenBank/DDBJ whole genome shotgun (WGS) entry which is preliminary data.</text>
</comment>
<evidence type="ECO:0000313" key="2">
    <source>
        <dbReference type="Proteomes" id="UP001497602"/>
    </source>
</evidence>
<organism evidence="1 2">
    <name type="scientific">Tenacibaculum vairaonense</name>
    <dbReference type="NCBI Taxonomy" id="3137860"/>
    <lineage>
        <taxon>Bacteria</taxon>
        <taxon>Pseudomonadati</taxon>
        <taxon>Bacteroidota</taxon>
        <taxon>Flavobacteriia</taxon>
        <taxon>Flavobacteriales</taxon>
        <taxon>Flavobacteriaceae</taxon>
        <taxon>Tenacibaculum</taxon>
    </lineage>
</organism>
<dbReference type="RefSeq" id="WP_348738790.1">
    <property type="nucleotide sequence ID" value="NZ_CAXJRC010000023.1"/>
</dbReference>
<dbReference type="Proteomes" id="UP001497602">
    <property type="component" value="Unassembled WGS sequence"/>
</dbReference>
<dbReference type="PROSITE" id="PS51257">
    <property type="entry name" value="PROKAR_LIPOPROTEIN"/>
    <property type="match status" value="1"/>
</dbReference>
<evidence type="ECO:0000313" key="1">
    <source>
        <dbReference type="EMBL" id="CAL2107132.1"/>
    </source>
</evidence>
<reference evidence="1 2" key="1">
    <citation type="submission" date="2024-05" db="EMBL/GenBank/DDBJ databases">
        <authorList>
            <person name="Duchaud E."/>
        </authorList>
    </citation>
    <scope>NUCLEOTIDE SEQUENCE [LARGE SCALE GENOMIC DNA]</scope>
    <source>
        <strain evidence="1">Ena-SAMPLE-TAB-13-05-2024-13:56:06:370-140305</strain>
    </source>
</reference>
<accession>A0ABM9PN27</accession>
<name>A0ABM9PN27_9FLAO</name>
<protein>
    <recommendedName>
        <fullName evidence="3">Lipoprotein</fullName>
    </recommendedName>
</protein>